<reference evidence="4" key="1">
    <citation type="journal article" date="2021" name="PeerJ">
        <title>Extensive microbial diversity within the chicken gut microbiome revealed by metagenomics and culture.</title>
        <authorList>
            <person name="Gilroy R."/>
            <person name="Ravi A."/>
            <person name="Getino M."/>
            <person name="Pursley I."/>
            <person name="Horton D.L."/>
            <person name="Alikhan N.F."/>
            <person name="Baker D."/>
            <person name="Gharbi K."/>
            <person name="Hall N."/>
            <person name="Watson M."/>
            <person name="Adriaenssens E.M."/>
            <person name="Foster-Nyarko E."/>
            <person name="Jarju S."/>
            <person name="Secka A."/>
            <person name="Antonio M."/>
            <person name="Oren A."/>
            <person name="Chaudhuri R.R."/>
            <person name="La Ragione R."/>
            <person name="Hildebrand F."/>
            <person name="Pallen M.J."/>
        </authorList>
    </citation>
    <scope>NUCLEOTIDE SEQUENCE</scope>
    <source>
        <strain evidence="4">ChiGjej4B4-7305</strain>
    </source>
</reference>
<dbReference type="Proteomes" id="UP000824037">
    <property type="component" value="Unassembled WGS sequence"/>
</dbReference>
<evidence type="ECO:0000256" key="1">
    <source>
        <dbReference type="ARBA" id="ARBA00008812"/>
    </source>
</evidence>
<accession>A0A9D2EIV9</accession>
<comment type="similarity">
    <text evidence="1">Belongs to the UPF0312 family.</text>
</comment>
<organism evidence="4 5">
    <name type="scientific">Candidatus Ruania gallistercoris</name>
    <dbReference type="NCBI Taxonomy" id="2838746"/>
    <lineage>
        <taxon>Bacteria</taxon>
        <taxon>Bacillati</taxon>
        <taxon>Actinomycetota</taxon>
        <taxon>Actinomycetes</taxon>
        <taxon>Micrococcales</taxon>
        <taxon>Ruaniaceae</taxon>
        <taxon>Ruania</taxon>
    </lineage>
</organism>
<evidence type="ECO:0000259" key="3">
    <source>
        <dbReference type="SMART" id="SM00867"/>
    </source>
</evidence>
<dbReference type="EMBL" id="DXBY01000337">
    <property type="protein sequence ID" value="HIZ38042.1"/>
    <property type="molecule type" value="Genomic_DNA"/>
</dbReference>
<name>A0A9D2EIV9_9MICO</name>
<dbReference type="PANTHER" id="PTHR34406:SF1">
    <property type="entry name" value="PROTEIN YCEI"/>
    <property type="match status" value="1"/>
</dbReference>
<feature type="transmembrane region" description="Helical" evidence="2">
    <location>
        <begin position="7"/>
        <end position="29"/>
    </location>
</feature>
<dbReference type="Gene3D" id="2.40.128.110">
    <property type="entry name" value="Lipid/polyisoprenoid-binding, YceI-like"/>
    <property type="match status" value="1"/>
</dbReference>
<keyword evidence="2" id="KW-0812">Transmembrane</keyword>
<dbReference type="PANTHER" id="PTHR34406">
    <property type="entry name" value="PROTEIN YCEI"/>
    <property type="match status" value="1"/>
</dbReference>
<dbReference type="InterPro" id="IPR007372">
    <property type="entry name" value="Lipid/polyisoprenoid-bd_YceI"/>
</dbReference>
<gene>
    <name evidence="4" type="ORF">H9815_19885</name>
</gene>
<protein>
    <submittedName>
        <fullName evidence="4">YceI family protein</fullName>
    </submittedName>
</protein>
<evidence type="ECO:0000313" key="4">
    <source>
        <dbReference type="EMBL" id="HIZ38042.1"/>
    </source>
</evidence>
<proteinExistence type="inferred from homology"/>
<dbReference type="AlphaFoldDB" id="A0A9D2EIV9"/>
<feature type="domain" description="Lipid/polyisoprenoid-binding YceI-like" evidence="3">
    <location>
        <begin position="55"/>
        <end position="215"/>
    </location>
</feature>
<dbReference type="SMART" id="SM00867">
    <property type="entry name" value="YceI"/>
    <property type="match status" value="1"/>
</dbReference>
<dbReference type="Pfam" id="PF04264">
    <property type="entry name" value="YceI"/>
    <property type="match status" value="1"/>
</dbReference>
<evidence type="ECO:0000313" key="5">
    <source>
        <dbReference type="Proteomes" id="UP000824037"/>
    </source>
</evidence>
<reference evidence="4" key="2">
    <citation type="submission" date="2021-04" db="EMBL/GenBank/DDBJ databases">
        <authorList>
            <person name="Gilroy R."/>
        </authorList>
    </citation>
    <scope>NUCLEOTIDE SEQUENCE</scope>
    <source>
        <strain evidence="4">ChiGjej4B4-7305</strain>
    </source>
</reference>
<dbReference type="InterPro" id="IPR036761">
    <property type="entry name" value="TTHA0802/YceI-like_sf"/>
</dbReference>
<sequence length="217" mass="22692">MGKRAKVLIAVGVTLVVVVVGVLVGTRLYGNWVNSNADAVPTLSSTADTGELDGDWSVSEDSFAGYRVNEVLNGQDVTVTGRTEDVSGQISITDATLTAATVEVQLDTVATDESARDDYFRTQALRTEEFPTATFELTEPIEVAAGTEVELVGDLTIRGVTQETTVTAQAAAAGQGLQVVGSAPITFADFGVEAPDLGFVVVEEAGSIEFSLELTAR</sequence>
<dbReference type="SUPFAM" id="SSF101874">
    <property type="entry name" value="YceI-like"/>
    <property type="match status" value="1"/>
</dbReference>
<keyword evidence="2" id="KW-1133">Transmembrane helix</keyword>
<comment type="caution">
    <text evidence="4">The sequence shown here is derived from an EMBL/GenBank/DDBJ whole genome shotgun (WGS) entry which is preliminary data.</text>
</comment>
<evidence type="ECO:0000256" key="2">
    <source>
        <dbReference type="SAM" id="Phobius"/>
    </source>
</evidence>
<keyword evidence="2" id="KW-0472">Membrane</keyword>